<organism evidence="2 3">
    <name type="scientific">Leucobacter exalbidus</name>
    <dbReference type="NCBI Taxonomy" id="662960"/>
    <lineage>
        <taxon>Bacteria</taxon>
        <taxon>Bacillati</taxon>
        <taxon>Actinomycetota</taxon>
        <taxon>Actinomycetes</taxon>
        <taxon>Micrococcales</taxon>
        <taxon>Microbacteriaceae</taxon>
        <taxon>Leucobacter</taxon>
    </lineage>
</organism>
<feature type="transmembrane region" description="Helical" evidence="1">
    <location>
        <begin position="104"/>
        <end position="127"/>
    </location>
</feature>
<name>A0A940T542_9MICO</name>
<keyword evidence="1" id="KW-0472">Membrane</keyword>
<feature type="transmembrane region" description="Helical" evidence="1">
    <location>
        <begin position="218"/>
        <end position="238"/>
    </location>
</feature>
<evidence type="ECO:0000256" key="1">
    <source>
        <dbReference type="SAM" id="Phobius"/>
    </source>
</evidence>
<evidence type="ECO:0000313" key="3">
    <source>
        <dbReference type="Proteomes" id="UP000675163"/>
    </source>
</evidence>
<accession>A0A940T542</accession>
<sequence length="326" mass="34900">MFFLLSWVYPRRLLTIPGRNPRTTTLTALGIIGAGFVVAVASYTSWQSYLYAFPDPSGFGGWWRRAAPLAAVAVVLLLALLLLRREPRSRTGGHAIAPHHRWDAFARPAQLWTAVALAVLLLGTNIWQSLLGVSAPEGANFYGNTTAHPTQLPIYLPFQGGTGYLAGVGWPNHLGSILALVITTLLLIVALNDSANRPLPVQLPAAEARAQRTATSAMLLWITLGGLLLTLGAVWAHAGFIGEFTGVVTQYDPEQVAPGSQQPFTAGTGYHDIAFIMHKGGYVIQGLGAALLLRVMTDTLRARRFSAGGSPAQSAAKTSEVFSEHQ</sequence>
<evidence type="ECO:0000313" key="2">
    <source>
        <dbReference type="EMBL" id="MBP1325606.1"/>
    </source>
</evidence>
<protein>
    <submittedName>
        <fullName evidence="2">Uncharacterized protein</fullName>
    </submittedName>
</protein>
<dbReference type="RefSeq" id="WP_209704620.1">
    <property type="nucleotide sequence ID" value="NZ_JAFIDA010000001.1"/>
</dbReference>
<gene>
    <name evidence="2" type="ORF">JOF28_000838</name>
</gene>
<keyword evidence="1" id="KW-0812">Transmembrane</keyword>
<feature type="transmembrane region" description="Helical" evidence="1">
    <location>
        <begin position="26"/>
        <end position="46"/>
    </location>
</feature>
<feature type="transmembrane region" description="Helical" evidence="1">
    <location>
        <begin position="173"/>
        <end position="191"/>
    </location>
</feature>
<dbReference type="Proteomes" id="UP000675163">
    <property type="component" value="Unassembled WGS sequence"/>
</dbReference>
<reference evidence="2" key="1">
    <citation type="submission" date="2021-02" db="EMBL/GenBank/DDBJ databases">
        <title>Sequencing the genomes of 1000 actinobacteria strains.</title>
        <authorList>
            <person name="Klenk H.-P."/>
        </authorList>
    </citation>
    <scope>NUCLEOTIDE SEQUENCE</scope>
    <source>
        <strain evidence="2">DSM 22850</strain>
    </source>
</reference>
<feature type="transmembrane region" description="Helical" evidence="1">
    <location>
        <begin position="273"/>
        <end position="295"/>
    </location>
</feature>
<comment type="caution">
    <text evidence="2">The sequence shown here is derived from an EMBL/GenBank/DDBJ whole genome shotgun (WGS) entry which is preliminary data.</text>
</comment>
<keyword evidence="3" id="KW-1185">Reference proteome</keyword>
<proteinExistence type="predicted"/>
<feature type="transmembrane region" description="Helical" evidence="1">
    <location>
        <begin position="66"/>
        <end position="83"/>
    </location>
</feature>
<keyword evidence="1" id="KW-1133">Transmembrane helix</keyword>
<dbReference type="AlphaFoldDB" id="A0A940T542"/>
<dbReference type="EMBL" id="JAFIDA010000001">
    <property type="protein sequence ID" value="MBP1325606.1"/>
    <property type="molecule type" value="Genomic_DNA"/>
</dbReference>